<dbReference type="InterPro" id="IPR003439">
    <property type="entry name" value="ABC_transporter-like_ATP-bd"/>
</dbReference>
<dbReference type="InterPro" id="IPR005898">
    <property type="entry name" value="Cyc_pep_transpt_SyrD/YojI"/>
</dbReference>
<keyword evidence="3" id="KW-0547">Nucleotide-binding</keyword>
<evidence type="ECO:0000256" key="5">
    <source>
        <dbReference type="ARBA" id="ARBA00022989"/>
    </source>
</evidence>
<dbReference type="AlphaFoldDB" id="A0A1T4TYB9"/>
<keyword evidence="5 7" id="KW-1133">Transmembrane helix</keyword>
<dbReference type="GO" id="GO:0016887">
    <property type="term" value="F:ATP hydrolysis activity"/>
    <property type="evidence" value="ECO:0007669"/>
    <property type="project" value="InterPro"/>
</dbReference>
<dbReference type="GO" id="GO:0034040">
    <property type="term" value="F:ATPase-coupled lipid transmembrane transporter activity"/>
    <property type="evidence" value="ECO:0007669"/>
    <property type="project" value="TreeGrafter"/>
</dbReference>
<keyword evidence="6 7" id="KW-0472">Membrane</keyword>
<evidence type="ECO:0000256" key="4">
    <source>
        <dbReference type="ARBA" id="ARBA00022840"/>
    </source>
</evidence>
<feature type="transmembrane region" description="Helical" evidence="7">
    <location>
        <begin position="42"/>
        <end position="63"/>
    </location>
</feature>
<comment type="subcellular location">
    <subcellularLocation>
        <location evidence="1">Cell membrane</location>
        <topology evidence="1">Multi-pass membrane protein</topology>
    </subcellularLocation>
</comment>
<feature type="transmembrane region" description="Helical" evidence="7">
    <location>
        <begin position="111"/>
        <end position="138"/>
    </location>
</feature>
<name>A0A1T4TYB9_9BACT</name>
<dbReference type="SMART" id="SM00382">
    <property type="entry name" value="AAA"/>
    <property type="match status" value="1"/>
</dbReference>
<dbReference type="CDD" id="cd03228">
    <property type="entry name" value="ABCC_MRP_Like"/>
    <property type="match status" value="1"/>
</dbReference>
<accession>A0A1T4TYB9</accession>
<dbReference type="InterPro" id="IPR011527">
    <property type="entry name" value="ABC1_TM_dom"/>
</dbReference>
<dbReference type="SUPFAM" id="SSF90123">
    <property type="entry name" value="ABC transporter transmembrane region"/>
    <property type="match status" value="1"/>
</dbReference>
<evidence type="ECO:0000259" key="9">
    <source>
        <dbReference type="PROSITE" id="PS50929"/>
    </source>
</evidence>
<feature type="domain" description="ABC transmembrane type-1" evidence="9">
    <location>
        <begin position="12"/>
        <end position="285"/>
    </location>
</feature>
<dbReference type="PANTHER" id="PTHR24221">
    <property type="entry name" value="ATP-BINDING CASSETTE SUB-FAMILY B"/>
    <property type="match status" value="1"/>
</dbReference>
<evidence type="ECO:0000259" key="8">
    <source>
        <dbReference type="PROSITE" id="PS50893"/>
    </source>
</evidence>
<dbReference type="PROSITE" id="PS50929">
    <property type="entry name" value="ABC_TM1F"/>
    <property type="match status" value="1"/>
</dbReference>
<feature type="transmembrane region" description="Helical" evidence="7">
    <location>
        <begin position="144"/>
        <end position="161"/>
    </location>
</feature>
<feature type="transmembrane region" description="Helical" evidence="7">
    <location>
        <begin position="222"/>
        <end position="247"/>
    </location>
</feature>
<dbReference type="RefSeq" id="WP_078672847.1">
    <property type="nucleotide sequence ID" value="NZ_FUWZ01000007.1"/>
</dbReference>
<evidence type="ECO:0000256" key="2">
    <source>
        <dbReference type="ARBA" id="ARBA00022692"/>
    </source>
</evidence>
<evidence type="ECO:0000313" key="11">
    <source>
        <dbReference type="Proteomes" id="UP000190367"/>
    </source>
</evidence>
<dbReference type="GO" id="GO:0140359">
    <property type="term" value="F:ABC-type transporter activity"/>
    <property type="evidence" value="ECO:0007669"/>
    <property type="project" value="InterPro"/>
</dbReference>
<dbReference type="SUPFAM" id="SSF52540">
    <property type="entry name" value="P-loop containing nucleoside triphosphate hydrolases"/>
    <property type="match status" value="1"/>
</dbReference>
<evidence type="ECO:0000256" key="1">
    <source>
        <dbReference type="ARBA" id="ARBA00004651"/>
    </source>
</evidence>
<evidence type="ECO:0000313" key="10">
    <source>
        <dbReference type="EMBL" id="SKA45467.1"/>
    </source>
</evidence>
<dbReference type="Gene3D" id="1.20.1560.10">
    <property type="entry name" value="ABC transporter type 1, transmembrane domain"/>
    <property type="match status" value="1"/>
</dbReference>
<evidence type="ECO:0000256" key="6">
    <source>
        <dbReference type="ARBA" id="ARBA00023136"/>
    </source>
</evidence>
<gene>
    <name evidence="10" type="ORF">SAMN04488128_1073</name>
</gene>
<dbReference type="InterPro" id="IPR039421">
    <property type="entry name" value="Type_1_exporter"/>
</dbReference>
<feature type="transmembrane region" description="Helical" evidence="7">
    <location>
        <begin position="9"/>
        <end position="30"/>
    </location>
</feature>
<dbReference type="Pfam" id="PF00005">
    <property type="entry name" value="ABC_tran"/>
    <property type="match status" value="1"/>
</dbReference>
<dbReference type="InterPro" id="IPR003593">
    <property type="entry name" value="AAA+_ATPase"/>
</dbReference>
<evidence type="ECO:0000256" key="7">
    <source>
        <dbReference type="SAM" id="Phobius"/>
    </source>
</evidence>
<dbReference type="InterPro" id="IPR036640">
    <property type="entry name" value="ABC1_TM_sf"/>
</dbReference>
<dbReference type="GO" id="GO:0015833">
    <property type="term" value="P:peptide transport"/>
    <property type="evidence" value="ECO:0007669"/>
    <property type="project" value="InterPro"/>
</dbReference>
<keyword evidence="11" id="KW-1185">Reference proteome</keyword>
<protein>
    <submittedName>
        <fullName evidence="10">Putative ATP-binding cassette transporter</fullName>
    </submittedName>
</protein>
<feature type="domain" description="ABC transporter" evidence="8">
    <location>
        <begin position="322"/>
        <end position="544"/>
    </location>
</feature>
<reference evidence="11" key="1">
    <citation type="submission" date="2017-02" db="EMBL/GenBank/DDBJ databases">
        <authorList>
            <person name="Varghese N."/>
            <person name="Submissions S."/>
        </authorList>
    </citation>
    <scope>NUCLEOTIDE SEQUENCE [LARGE SCALE GENOMIC DNA]</scope>
    <source>
        <strain evidence="11">DSM 22224</strain>
    </source>
</reference>
<proteinExistence type="predicted"/>
<evidence type="ECO:0000256" key="3">
    <source>
        <dbReference type="ARBA" id="ARBA00022741"/>
    </source>
</evidence>
<dbReference type="GO" id="GO:1904680">
    <property type="term" value="F:peptide transmembrane transporter activity"/>
    <property type="evidence" value="ECO:0007669"/>
    <property type="project" value="InterPro"/>
</dbReference>
<keyword evidence="4 10" id="KW-0067">ATP-binding</keyword>
<dbReference type="OrthoDB" id="846150at2"/>
<dbReference type="EMBL" id="FUWZ01000007">
    <property type="protein sequence ID" value="SKA45467.1"/>
    <property type="molecule type" value="Genomic_DNA"/>
</dbReference>
<dbReference type="InterPro" id="IPR027417">
    <property type="entry name" value="P-loop_NTPase"/>
</dbReference>
<dbReference type="GO" id="GO:0005524">
    <property type="term" value="F:ATP binding"/>
    <property type="evidence" value="ECO:0007669"/>
    <property type="project" value="UniProtKB-KW"/>
</dbReference>
<dbReference type="Proteomes" id="UP000190367">
    <property type="component" value="Unassembled WGS sequence"/>
</dbReference>
<organism evidence="10 11">
    <name type="scientific">Chitinophaga eiseniae</name>
    <dbReference type="NCBI Taxonomy" id="634771"/>
    <lineage>
        <taxon>Bacteria</taxon>
        <taxon>Pseudomonadati</taxon>
        <taxon>Bacteroidota</taxon>
        <taxon>Chitinophagia</taxon>
        <taxon>Chitinophagales</taxon>
        <taxon>Chitinophagaceae</taxon>
        <taxon>Chitinophaga</taxon>
    </lineage>
</organism>
<dbReference type="GO" id="GO:0005886">
    <property type="term" value="C:plasma membrane"/>
    <property type="evidence" value="ECO:0007669"/>
    <property type="project" value="UniProtKB-SubCell"/>
</dbReference>
<keyword evidence="2 7" id="KW-0812">Transmembrane</keyword>
<dbReference type="STRING" id="634771.SAMN04488128_1073"/>
<dbReference type="PANTHER" id="PTHR24221:SF654">
    <property type="entry name" value="ATP-BINDING CASSETTE SUB-FAMILY B MEMBER 6"/>
    <property type="match status" value="1"/>
</dbReference>
<dbReference type="PROSITE" id="PS50893">
    <property type="entry name" value="ABC_TRANSPORTER_2"/>
    <property type="match status" value="1"/>
</dbReference>
<sequence length="544" mass="61496">MFRISIRNFFYLMLFCIPNTLLSVGILVIMNNIVSGKALMITAHQDITFFSLIAVSFVLNVIVQKKITSFSNKLIYENELRIMEKFQEAGLHQLERIGSQRIYGAIEDMRMLVLLPGMISTAITLVLTLLICIVYFFVVSAPSALFVIGLIAGIIGIYFAVNKKIAGKVHLLRQLNDNYFNLVDDILKGFKELKLSRTRRANLHEKYLKPNRADVRNTENYVANYLSVINLISQYGLYVIIGVVIFILPRLDLLSASEISAFVVVLLFVRGPINALTSMQTFFTKAFAANKRIVAFLKEMDALPGEGEVPGAAGRAEVLRELRFENISYKYPGAPTDAAYALQQLNLTVSGGEVIFIVGGNGSGKSTFVNILSGIYTPLEGRVLLNGKPILDDLQHYRDHIAAVFSDHHLFSANYEDYSLKNNEAYIALLGTMELNTIVKDDDEESARRKFSKGQSKRMALIYAMLEKRPLLVLDEWAADQDPHFRKYFYEQLLPKFRKQGKTIVAVTHDDAYFKHADRIIKFEYGNIVKDIQPDNSVLELRQL</sequence>
<dbReference type="NCBIfam" id="TIGR01194">
    <property type="entry name" value="cyc_pep_trnsptr"/>
    <property type="match status" value="1"/>
</dbReference>
<dbReference type="Gene3D" id="3.40.50.300">
    <property type="entry name" value="P-loop containing nucleotide triphosphate hydrolases"/>
    <property type="match status" value="1"/>
</dbReference>